<dbReference type="CDD" id="cd00068">
    <property type="entry name" value="GGL"/>
    <property type="match status" value="1"/>
</dbReference>
<evidence type="ECO:0000313" key="12">
    <source>
        <dbReference type="Proteomes" id="UP000694680"/>
    </source>
</evidence>
<comment type="subcellular location">
    <subcellularLocation>
        <location evidence="2">Cell membrane</location>
    </subcellularLocation>
    <subcellularLocation>
        <location evidence="3">Cytoplasm</location>
        <location evidence="3">Cytosol</location>
    </subcellularLocation>
    <subcellularLocation>
        <location evidence="1">Membrane</location>
        <topology evidence="1">Peripheral membrane protein</topology>
    </subcellularLocation>
</comment>
<dbReference type="Gene3D" id="4.10.260.10">
    <property type="entry name" value="Transducin (heterotrimeric G protein), gamma chain"/>
    <property type="match status" value="1"/>
</dbReference>
<dbReference type="InterPro" id="IPR036305">
    <property type="entry name" value="RGS_sf"/>
</dbReference>
<proteinExistence type="predicted"/>
<dbReference type="GO" id="GO:0007186">
    <property type="term" value="P:G protein-coupled receptor signaling pathway"/>
    <property type="evidence" value="ECO:0007669"/>
    <property type="project" value="InterPro"/>
</dbReference>
<dbReference type="Pfam" id="PF00615">
    <property type="entry name" value="RGS"/>
    <property type="match status" value="1"/>
</dbReference>
<evidence type="ECO:0000256" key="7">
    <source>
        <dbReference type="ARBA" id="ARBA00023136"/>
    </source>
</evidence>
<dbReference type="SMART" id="SM00224">
    <property type="entry name" value="GGL"/>
    <property type="match status" value="1"/>
</dbReference>
<evidence type="ECO:0000256" key="8">
    <source>
        <dbReference type="SAM" id="MobiDB-lite"/>
    </source>
</evidence>
<feature type="domain" description="DEP" evidence="10">
    <location>
        <begin position="20"/>
        <end position="95"/>
    </location>
</feature>
<feature type="domain" description="RGS" evidence="9">
    <location>
        <begin position="307"/>
        <end position="422"/>
    </location>
</feature>
<dbReference type="InterPro" id="IPR036388">
    <property type="entry name" value="WH-like_DNA-bd_sf"/>
</dbReference>
<protein>
    <submittedName>
        <fullName evidence="11">Regulator of G-protein signaling 6-like</fullName>
    </submittedName>
</protein>
<evidence type="ECO:0000259" key="9">
    <source>
        <dbReference type="PROSITE" id="PS50132"/>
    </source>
</evidence>
<feature type="region of interest" description="Disordered" evidence="8">
    <location>
        <begin position="198"/>
        <end position="231"/>
    </location>
</feature>
<dbReference type="Pfam" id="PF00631">
    <property type="entry name" value="G-gamma"/>
    <property type="match status" value="1"/>
</dbReference>
<dbReference type="Proteomes" id="UP000694680">
    <property type="component" value="Chromosome 22"/>
</dbReference>
<dbReference type="Pfam" id="PF00610">
    <property type="entry name" value="DEP"/>
    <property type="match status" value="1"/>
</dbReference>
<dbReference type="InterPro" id="IPR036390">
    <property type="entry name" value="WH_DNA-bd_sf"/>
</dbReference>
<dbReference type="FunFam" id="1.10.167.10:FF:000002">
    <property type="entry name" value="Regulator of G-protein signaling 6 isoform 9"/>
    <property type="match status" value="1"/>
</dbReference>
<dbReference type="InterPro" id="IPR047016">
    <property type="entry name" value="RGS6/7/9/11"/>
</dbReference>
<feature type="compositionally biased region" description="Low complexity" evidence="8">
    <location>
        <begin position="211"/>
        <end position="224"/>
    </location>
</feature>
<dbReference type="SMART" id="SM00315">
    <property type="entry name" value="RGS"/>
    <property type="match status" value="1"/>
</dbReference>
<reference evidence="11" key="2">
    <citation type="submission" date="2025-08" db="UniProtKB">
        <authorList>
            <consortium name="Ensembl"/>
        </authorList>
    </citation>
    <scope>IDENTIFICATION</scope>
</reference>
<dbReference type="Pfam" id="PF18148">
    <property type="entry name" value="RGS_DHEX"/>
    <property type="match status" value="1"/>
</dbReference>
<dbReference type="FunFam" id="1.10.1240.60:FF:000001">
    <property type="entry name" value="Regulator of G-protein signaling 6"/>
    <property type="match status" value="1"/>
</dbReference>
<evidence type="ECO:0000256" key="3">
    <source>
        <dbReference type="ARBA" id="ARBA00004514"/>
    </source>
</evidence>
<organism evidence="11 12">
    <name type="scientific">Gouania willdenowi</name>
    <name type="common">Blunt-snouted clingfish</name>
    <name type="synonym">Lepadogaster willdenowi</name>
    <dbReference type="NCBI Taxonomy" id="441366"/>
    <lineage>
        <taxon>Eukaryota</taxon>
        <taxon>Metazoa</taxon>
        <taxon>Chordata</taxon>
        <taxon>Craniata</taxon>
        <taxon>Vertebrata</taxon>
        <taxon>Euteleostomi</taxon>
        <taxon>Actinopterygii</taxon>
        <taxon>Neopterygii</taxon>
        <taxon>Teleostei</taxon>
        <taxon>Neoteleostei</taxon>
        <taxon>Acanthomorphata</taxon>
        <taxon>Ovalentaria</taxon>
        <taxon>Blenniimorphae</taxon>
        <taxon>Blenniiformes</taxon>
        <taxon>Gobiesocoidei</taxon>
        <taxon>Gobiesocidae</taxon>
        <taxon>Gobiesocinae</taxon>
        <taxon>Gouania</taxon>
    </lineage>
</organism>
<dbReference type="InterPro" id="IPR000591">
    <property type="entry name" value="DEP_dom"/>
</dbReference>
<dbReference type="PANTHER" id="PTHR45746">
    <property type="entry name" value="LP21163P"/>
    <property type="match status" value="1"/>
</dbReference>
<name>A0A8C5HRL7_GOUWI</name>
<evidence type="ECO:0000313" key="11">
    <source>
        <dbReference type="Ensembl" id="ENSGWIP00000047759.1"/>
    </source>
</evidence>
<dbReference type="SMART" id="SM00049">
    <property type="entry name" value="DEP"/>
    <property type="match status" value="1"/>
</dbReference>
<dbReference type="GO" id="GO:0008277">
    <property type="term" value="P:regulation of G protein-coupled receptor signaling pathway"/>
    <property type="evidence" value="ECO:0007669"/>
    <property type="project" value="InterPro"/>
</dbReference>
<dbReference type="PROSITE" id="PS50132">
    <property type="entry name" value="RGS"/>
    <property type="match status" value="1"/>
</dbReference>
<dbReference type="GO" id="GO:0043005">
    <property type="term" value="C:neuron projection"/>
    <property type="evidence" value="ECO:0007669"/>
    <property type="project" value="TreeGrafter"/>
</dbReference>
<dbReference type="PANTHER" id="PTHR45746:SF2">
    <property type="entry name" value="REGULATOR OF G-PROTEIN SIGNALING 6"/>
    <property type="match status" value="1"/>
</dbReference>
<dbReference type="InterPro" id="IPR016137">
    <property type="entry name" value="RGS"/>
</dbReference>
<dbReference type="InterPro" id="IPR044926">
    <property type="entry name" value="RGS_subdomain_2"/>
</dbReference>
<dbReference type="SUPFAM" id="SSF46785">
    <property type="entry name" value="Winged helix' DNA-binding domain"/>
    <property type="match status" value="1"/>
</dbReference>
<dbReference type="AlphaFoldDB" id="A0A8C5HRL7"/>
<keyword evidence="4" id="KW-1003">Cell membrane</keyword>
<dbReference type="Ensembl" id="ENSGWIT00000051658.1">
    <property type="protein sequence ID" value="ENSGWIP00000047759.1"/>
    <property type="gene ID" value="ENSGWIG00000022811.1"/>
</dbReference>
<dbReference type="GO" id="GO:0009968">
    <property type="term" value="P:negative regulation of signal transduction"/>
    <property type="evidence" value="ECO:0007669"/>
    <property type="project" value="UniProtKB-KW"/>
</dbReference>
<dbReference type="Gene3D" id="1.10.1240.60">
    <property type="match status" value="1"/>
</dbReference>
<dbReference type="InterPro" id="IPR047017">
    <property type="entry name" value="RGS6/7/9/11_DHEX_sf"/>
</dbReference>
<evidence type="ECO:0000259" key="10">
    <source>
        <dbReference type="PROSITE" id="PS50186"/>
    </source>
</evidence>
<dbReference type="Gene3D" id="1.10.10.10">
    <property type="entry name" value="Winged helix-like DNA-binding domain superfamily/Winged helix DNA-binding domain"/>
    <property type="match status" value="1"/>
</dbReference>
<dbReference type="GO" id="GO:0005886">
    <property type="term" value="C:plasma membrane"/>
    <property type="evidence" value="ECO:0007669"/>
    <property type="project" value="UniProtKB-SubCell"/>
</dbReference>
<dbReference type="PRINTS" id="PR01301">
    <property type="entry name" value="RGSPROTEIN"/>
</dbReference>
<keyword evidence="7" id="KW-0472">Membrane</keyword>
<evidence type="ECO:0000256" key="1">
    <source>
        <dbReference type="ARBA" id="ARBA00004170"/>
    </source>
</evidence>
<evidence type="ECO:0000256" key="4">
    <source>
        <dbReference type="ARBA" id="ARBA00022475"/>
    </source>
</evidence>
<dbReference type="SUPFAM" id="SSF48097">
    <property type="entry name" value="Regulator of G-protein signaling, RGS"/>
    <property type="match status" value="1"/>
</dbReference>
<dbReference type="Gene3D" id="1.10.167.10">
    <property type="entry name" value="Regulator of G-protein Signalling 4, domain 2"/>
    <property type="match status" value="1"/>
</dbReference>
<evidence type="ECO:0000256" key="2">
    <source>
        <dbReference type="ARBA" id="ARBA00004236"/>
    </source>
</evidence>
<dbReference type="GO" id="GO:0005829">
    <property type="term" value="C:cytosol"/>
    <property type="evidence" value="ECO:0007669"/>
    <property type="project" value="UniProtKB-SubCell"/>
</dbReference>
<dbReference type="PROSITE" id="PS50186">
    <property type="entry name" value="DEP"/>
    <property type="match status" value="1"/>
</dbReference>
<dbReference type="InterPro" id="IPR040759">
    <property type="entry name" value="RGS_DHEX"/>
</dbReference>
<keyword evidence="12" id="KW-1185">Reference proteome</keyword>
<dbReference type="InterPro" id="IPR015898">
    <property type="entry name" value="G-protein_gamma-like_dom"/>
</dbReference>
<dbReference type="CDD" id="cd04450">
    <property type="entry name" value="DEP_RGS7-like"/>
    <property type="match status" value="1"/>
</dbReference>
<evidence type="ECO:0000256" key="5">
    <source>
        <dbReference type="ARBA" id="ARBA00022490"/>
    </source>
</evidence>
<dbReference type="SUPFAM" id="SSF48670">
    <property type="entry name" value="Transducin (heterotrimeric G protein), gamma chain"/>
    <property type="match status" value="1"/>
</dbReference>
<reference evidence="11" key="3">
    <citation type="submission" date="2025-09" db="UniProtKB">
        <authorList>
            <consortium name="Ensembl"/>
        </authorList>
    </citation>
    <scope>IDENTIFICATION</scope>
</reference>
<dbReference type="GO" id="GO:0005096">
    <property type="term" value="F:GTPase activator activity"/>
    <property type="evidence" value="ECO:0007669"/>
    <property type="project" value="TreeGrafter"/>
</dbReference>
<dbReference type="InterPro" id="IPR036284">
    <property type="entry name" value="GGL_sf"/>
</dbReference>
<gene>
    <name evidence="11" type="primary">LOC114456355</name>
</gene>
<dbReference type="SMART" id="SM01224">
    <property type="entry name" value="G_gamma"/>
    <property type="match status" value="1"/>
</dbReference>
<evidence type="ECO:0000256" key="6">
    <source>
        <dbReference type="ARBA" id="ARBA00022700"/>
    </source>
</evidence>
<sequence>VVELISCVIEDIVTRIQDEKTGGVPLRTVKSFLSKIPSVVSGMDIVQWLTKNLSIDDQAEAIHLGSLIAAHGYIFPISDHVLTLKDDGTLYRFQVNKDLPQAIYLCKRTMQNKARLELADYEAENLARLQRAFARKWEFIFMQAEAQVKIDRKKDKADRKILDSQERAFWDVHRPVPGCVNTTEMDIRKCRRERNPHRVKKSVYGVPDEGQSQPSPIHISSQPSRNPSKEDVEKEITFLNIQLDRHCMKVSKVADSLMAYTEQFMEYDAFVSVTEPSNPWISDDTSFWELEASRDPSQQRVKKWGFSLEEALKDSAGRDQFLKFLESEFSSENLRFWLAVQDLKRQPLQEVPVRAQEIWKEFLAEGAPSSINLDSHSYERTSQNLKDPGRYSFEDAQEHIFQLMKSDSYARFLRSNIYQDLLLARKKVSCTQ</sequence>
<keyword evidence="6" id="KW-0734">Signal transduction inhibitor</keyword>
<reference evidence="11" key="1">
    <citation type="submission" date="2020-06" db="EMBL/GenBank/DDBJ databases">
        <authorList>
            <consortium name="Wellcome Sanger Institute Data Sharing"/>
        </authorList>
    </citation>
    <scope>NUCLEOTIDE SEQUENCE [LARGE SCALE GENOMIC DNA]</scope>
</reference>
<keyword evidence="5" id="KW-0963">Cytoplasm</keyword>
<accession>A0A8C5HRL7</accession>
<dbReference type="FunFam" id="1.10.10.10:FF:000162">
    <property type="entry name" value="Regulator of G-protein signaling 6"/>
    <property type="match status" value="1"/>
</dbReference>
<dbReference type="GO" id="GO:0035556">
    <property type="term" value="P:intracellular signal transduction"/>
    <property type="evidence" value="ECO:0007669"/>
    <property type="project" value="InterPro"/>
</dbReference>